<feature type="transmembrane region" description="Helical" evidence="6">
    <location>
        <begin position="12"/>
        <end position="31"/>
    </location>
</feature>
<gene>
    <name evidence="8" type="ORF">AFL01nite_24810</name>
</gene>
<evidence type="ECO:0000256" key="6">
    <source>
        <dbReference type="SAM" id="Phobius"/>
    </source>
</evidence>
<proteinExistence type="predicted"/>
<dbReference type="PANTHER" id="PTHR40077">
    <property type="entry name" value="MEMBRANE PROTEIN-RELATED"/>
    <property type="match status" value="1"/>
</dbReference>
<feature type="transmembrane region" description="Helical" evidence="6">
    <location>
        <begin position="43"/>
        <end position="63"/>
    </location>
</feature>
<comment type="subcellular location">
    <subcellularLocation>
        <location evidence="1">Cell membrane</location>
        <topology evidence="1">Multi-pass membrane protein</topology>
    </subcellularLocation>
</comment>
<feature type="domain" description="DUF3817" evidence="7">
    <location>
        <begin position="5"/>
        <end position="88"/>
    </location>
</feature>
<evidence type="ECO:0000313" key="8">
    <source>
        <dbReference type="EMBL" id="GEO90154.1"/>
    </source>
</evidence>
<keyword evidence="4 6" id="KW-1133">Transmembrane helix</keyword>
<evidence type="ECO:0000256" key="4">
    <source>
        <dbReference type="ARBA" id="ARBA00022989"/>
    </source>
</evidence>
<keyword evidence="9" id="KW-1185">Reference proteome</keyword>
<keyword evidence="5 6" id="KW-0472">Membrane</keyword>
<evidence type="ECO:0000256" key="5">
    <source>
        <dbReference type="ARBA" id="ARBA00023136"/>
    </source>
</evidence>
<dbReference type="EMBL" id="BJZQ01000015">
    <property type="protein sequence ID" value="GEO90154.1"/>
    <property type="molecule type" value="Genomic_DNA"/>
</dbReference>
<dbReference type="OrthoDB" id="3396203at2"/>
<keyword evidence="2" id="KW-1003">Cell membrane</keyword>
<comment type="caution">
    <text evidence="8">The sequence shown here is derived from an EMBL/GenBank/DDBJ whole genome shotgun (WGS) entry which is preliminary data.</text>
</comment>
<accession>A0A512HXK4</accession>
<name>A0A512HXK4_9ACTN</name>
<dbReference type="PANTHER" id="PTHR40077:SF1">
    <property type="entry name" value="MEMBRANE PROTEIN"/>
    <property type="match status" value="1"/>
</dbReference>
<feature type="transmembrane region" description="Helical" evidence="6">
    <location>
        <begin position="123"/>
        <end position="143"/>
    </location>
</feature>
<reference evidence="8 9" key="1">
    <citation type="submission" date="2019-07" db="EMBL/GenBank/DDBJ databases">
        <title>Whole genome shotgun sequence of Aeromicrobium flavum NBRC 107625.</title>
        <authorList>
            <person name="Hosoyama A."/>
            <person name="Uohara A."/>
            <person name="Ohji S."/>
            <person name="Ichikawa N."/>
        </authorList>
    </citation>
    <scope>NUCLEOTIDE SEQUENCE [LARGE SCALE GENOMIC DNA]</scope>
    <source>
        <strain evidence="8 9">NBRC 107625</strain>
    </source>
</reference>
<dbReference type="GO" id="GO:0005886">
    <property type="term" value="C:plasma membrane"/>
    <property type="evidence" value="ECO:0007669"/>
    <property type="project" value="UniProtKB-SubCell"/>
</dbReference>
<dbReference type="Pfam" id="PF12823">
    <property type="entry name" value="DUF3817"/>
    <property type="match status" value="1"/>
</dbReference>
<dbReference type="NCBIfam" id="TIGR03954">
    <property type="entry name" value="integ_memb_HG"/>
    <property type="match status" value="1"/>
</dbReference>
<evidence type="ECO:0000256" key="3">
    <source>
        <dbReference type="ARBA" id="ARBA00022692"/>
    </source>
</evidence>
<organism evidence="8 9">
    <name type="scientific">Aeromicrobium flavum</name>
    <dbReference type="NCBI Taxonomy" id="416568"/>
    <lineage>
        <taxon>Bacteria</taxon>
        <taxon>Bacillati</taxon>
        <taxon>Actinomycetota</taxon>
        <taxon>Actinomycetes</taxon>
        <taxon>Propionibacteriales</taxon>
        <taxon>Nocardioidaceae</taxon>
        <taxon>Aeromicrobium</taxon>
    </lineage>
</organism>
<dbReference type="Proteomes" id="UP000321769">
    <property type="component" value="Unassembled WGS sequence"/>
</dbReference>
<keyword evidence="3 6" id="KW-0812">Transmembrane</keyword>
<evidence type="ECO:0000313" key="9">
    <source>
        <dbReference type="Proteomes" id="UP000321769"/>
    </source>
</evidence>
<dbReference type="RefSeq" id="WP_146828023.1">
    <property type="nucleotide sequence ID" value="NZ_BAAAYQ010000005.1"/>
</dbReference>
<protein>
    <recommendedName>
        <fullName evidence="7">DUF3817 domain-containing protein</fullName>
    </recommendedName>
</protein>
<dbReference type="InterPro" id="IPR023845">
    <property type="entry name" value="DUF3817_TM"/>
</dbReference>
<sequence length="148" mass="15952">MSPRRLFRTVAVAEAITWALLLTGMFLKYVTDTTELGVRIGGMLHGVVFVAYVVTTVVVAIDARWSLRRTALGLLAAVPPFFTIWFDLASERQGALPERWRLATSDPVSPLDRLVAWLVRKPVQGVAVGLVAVAVLTGAALVVGPPTS</sequence>
<dbReference type="AlphaFoldDB" id="A0A512HXK4"/>
<evidence type="ECO:0000259" key="7">
    <source>
        <dbReference type="Pfam" id="PF12823"/>
    </source>
</evidence>
<evidence type="ECO:0000256" key="2">
    <source>
        <dbReference type="ARBA" id="ARBA00022475"/>
    </source>
</evidence>
<evidence type="ECO:0000256" key="1">
    <source>
        <dbReference type="ARBA" id="ARBA00004651"/>
    </source>
</evidence>